<evidence type="ECO:0000256" key="3">
    <source>
        <dbReference type="SAM" id="Phobius"/>
    </source>
</evidence>
<dbReference type="STRING" id="477690.SAMN05216474_1999"/>
<comment type="cofactor">
    <cofactor evidence="2">
        <name>Zn(2+)</name>
        <dbReference type="ChEBI" id="CHEBI:29105"/>
    </cofactor>
    <text evidence="2">Binds 1 zinc ion per subunit.</text>
</comment>
<keyword evidence="2" id="KW-0862">Zinc</keyword>
<feature type="active site" description="Proton acceptor" evidence="1">
    <location>
        <position position="355"/>
    </location>
</feature>
<keyword evidence="3" id="KW-0812">Transmembrane</keyword>
<dbReference type="GO" id="GO:0004177">
    <property type="term" value="F:aminopeptidase activity"/>
    <property type="evidence" value="ECO:0007669"/>
    <property type="project" value="UniProtKB-KW"/>
</dbReference>
<dbReference type="SUPFAM" id="SSF63737">
    <property type="entry name" value="Leukotriene A4 hydrolase N-terminal domain"/>
    <property type="match status" value="1"/>
</dbReference>
<evidence type="ECO:0000256" key="2">
    <source>
        <dbReference type="PIRSR" id="PIRSR634015-3"/>
    </source>
</evidence>
<dbReference type="GO" id="GO:0008270">
    <property type="term" value="F:zinc ion binding"/>
    <property type="evidence" value="ECO:0007669"/>
    <property type="project" value="InterPro"/>
</dbReference>
<dbReference type="SUPFAM" id="SSF55486">
    <property type="entry name" value="Metalloproteases ('zincins'), catalytic domain"/>
    <property type="match status" value="1"/>
</dbReference>
<reference evidence="5 6" key="1">
    <citation type="submission" date="2016-10" db="EMBL/GenBank/DDBJ databases">
        <authorList>
            <person name="de Groot N.N."/>
        </authorList>
    </citation>
    <scope>NUCLEOTIDE SEQUENCE [LARGE SCALE GENOMIC DNA]</scope>
    <source>
        <strain evidence="5 6">CGMCC 1.7005</strain>
    </source>
</reference>
<keyword evidence="5" id="KW-0378">Hydrolase</keyword>
<keyword evidence="2" id="KW-0479">Metal-binding</keyword>
<feature type="domain" description="Peptidase M1 membrane alanine aminopeptidase" evidence="4">
    <location>
        <begin position="323"/>
        <end position="491"/>
    </location>
</feature>
<dbReference type="PANTHER" id="PTHR45726:SF3">
    <property type="entry name" value="LEUKOTRIENE A-4 HYDROLASE"/>
    <property type="match status" value="1"/>
</dbReference>
<dbReference type="Gene3D" id="2.60.40.1730">
    <property type="entry name" value="tricorn interacting facor f3 domain"/>
    <property type="match status" value="1"/>
</dbReference>
<protein>
    <submittedName>
        <fullName evidence="5">Aminopeptidase N</fullName>
    </submittedName>
</protein>
<dbReference type="InterPro" id="IPR014782">
    <property type="entry name" value="Peptidase_M1_dom"/>
</dbReference>
<dbReference type="GO" id="GO:0008237">
    <property type="term" value="F:metallopeptidase activity"/>
    <property type="evidence" value="ECO:0007669"/>
    <property type="project" value="InterPro"/>
</dbReference>
<keyword evidence="6" id="KW-1185">Reference proteome</keyword>
<feature type="binding site" evidence="2">
    <location>
        <position position="377"/>
    </location>
    <ligand>
        <name>Zn(2+)</name>
        <dbReference type="ChEBI" id="CHEBI:29105"/>
        <note>catalytic</note>
    </ligand>
</feature>
<dbReference type="OrthoDB" id="100605at2"/>
<feature type="binding site" evidence="2">
    <location>
        <position position="354"/>
    </location>
    <ligand>
        <name>Zn(2+)</name>
        <dbReference type="ChEBI" id="CHEBI:29105"/>
        <note>catalytic</note>
    </ligand>
</feature>
<keyword evidence="5" id="KW-0645">Protease</keyword>
<keyword evidence="3" id="KW-1133">Transmembrane helix</keyword>
<sequence length="569" mass="65989">MHVTFPPFESLTAVRLHNMKFINYLFALILALLFGSCSLFRSEMATPKREGKIPKFSEEQILLGELTPLRTCFDVNYYDLQIEVHPEDQTLKGTVFIHAIATANFDTLQIDLHPNFEITSLEDVHSNKALSFDRKHRAVFVQTSHKKGDEFILKVKYNGAPEEAKKAPWKGGFVWKEDTEGKPWIGVACESDGASLWWPLKDHTADEPDSVRMTYTVPKGLIGVGNGVLENTLENKETTSYTWFVSYPINTYNITVYVGDFTLVQDSYKGLGGDELTLNYYVLKQHAKKAEKHFKQTHHILKVYERIFGLYPWYKDGFKMIESPYAGMEHQSAIAYGNGYSKGGLFTTDYIILHETAHEWWGNSITVKDLADVWIQEGFATYSESVYYEQMLGEQYYDISLRRIRPSIENKYPVVGVEGRRWFHFRKHSDVYVKGAWILHTLREQLNDDTLFFDIISSFYDQYKYSLVDSQDFIDVVNAKTGKDFTWFFKVYLTQHQSPHLEYEISKTGELTYRWTNVPASFDKLKVKFNAQGEEIILTPSTTEQRMQIKEYTPTGSYRFLKQSLYSVN</sequence>
<dbReference type="Gene3D" id="1.10.390.10">
    <property type="entry name" value="Neutral Protease Domain 2"/>
    <property type="match status" value="1"/>
</dbReference>
<evidence type="ECO:0000313" key="6">
    <source>
        <dbReference type="Proteomes" id="UP000236454"/>
    </source>
</evidence>
<feature type="transmembrane region" description="Helical" evidence="3">
    <location>
        <begin position="21"/>
        <end position="40"/>
    </location>
</feature>
<gene>
    <name evidence="5" type="ORF">SAMN05216474_1999</name>
</gene>
<dbReference type="InterPro" id="IPR027268">
    <property type="entry name" value="Peptidase_M4/M1_CTD_sf"/>
</dbReference>
<proteinExistence type="predicted"/>
<dbReference type="Pfam" id="PF01433">
    <property type="entry name" value="Peptidase_M1"/>
    <property type="match status" value="1"/>
</dbReference>
<keyword evidence="5" id="KW-0031">Aminopeptidase</keyword>
<dbReference type="CDD" id="cd09603">
    <property type="entry name" value="M1_APN_like"/>
    <property type="match status" value="1"/>
</dbReference>
<dbReference type="EMBL" id="FPAS01000003">
    <property type="protein sequence ID" value="SFT73252.1"/>
    <property type="molecule type" value="Genomic_DNA"/>
</dbReference>
<accession>A0A1I7AE75</accession>
<dbReference type="Proteomes" id="UP000236454">
    <property type="component" value="Unassembled WGS sequence"/>
</dbReference>
<evidence type="ECO:0000256" key="1">
    <source>
        <dbReference type="PIRSR" id="PIRSR634015-1"/>
    </source>
</evidence>
<organism evidence="5 6">
    <name type="scientific">Lishizhenia tianjinensis</name>
    <dbReference type="NCBI Taxonomy" id="477690"/>
    <lineage>
        <taxon>Bacteria</taxon>
        <taxon>Pseudomonadati</taxon>
        <taxon>Bacteroidota</taxon>
        <taxon>Flavobacteriia</taxon>
        <taxon>Flavobacteriales</taxon>
        <taxon>Crocinitomicaceae</taxon>
        <taxon>Lishizhenia</taxon>
    </lineage>
</organism>
<feature type="active site" description="Proton donor" evidence="1">
    <location>
        <position position="432"/>
    </location>
</feature>
<evidence type="ECO:0000313" key="5">
    <source>
        <dbReference type="EMBL" id="SFT73252.1"/>
    </source>
</evidence>
<dbReference type="InterPro" id="IPR042097">
    <property type="entry name" value="Aminopeptidase_N-like_N_sf"/>
</dbReference>
<dbReference type="PANTHER" id="PTHR45726">
    <property type="entry name" value="LEUKOTRIENE A-4 HYDROLASE"/>
    <property type="match status" value="1"/>
</dbReference>
<keyword evidence="3" id="KW-0472">Membrane</keyword>
<dbReference type="InterPro" id="IPR034015">
    <property type="entry name" value="M1_LTA4H"/>
</dbReference>
<evidence type="ECO:0000259" key="4">
    <source>
        <dbReference type="Pfam" id="PF01433"/>
    </source>
</evidence>
<feature type="binding site" evidence="2">
    <location>
        <position position="358"/>
    </location>
    <ligand>
        <name>Zn(2+)</name>
        <dbReference type="ChEBI" id="CHEBI:29105"/>
        <note>catalytic</note>
    </ligand>
</feature>
<name>A0A1I7AE75_9FLAO</name>
<dbReference type="AlphaFoldDB" id="A0A1I7AE75"/>